<dbReference type="InterPro" id="IPR016435">
    <property type="entry name" value="DPH1/DPH2"/>
</dbReference>
<dbReference type="GO" id="GO:0051539">
    <property type="term" value="F:4 iron, 4 sulfur cluster binding"/>
    <property type="evidence" value="ECO:0007669"/>
    <property type="project" value="UniProtKB-UniRule"/>
</dbReference>
<dbReference type="VEuPathDB" id="GiardiaDB:GMRT_10727"/>
<evidence type="ECO:0000256" key="1">
    <source>
        <dbReference type="ARBA" id="ARBA00005156"/>
    </source>
</evidence>
<organism evidence="12 13">
    <name type="scientific">Giardia muris</name>
    <dbReference type="NCBI Taxonomy" id="5742"/>
    <lineage>
        <taxon>Eukaryota</taxon>
        <taxon>Metamonada</taxon>
        <taxon>Diplomonadida</taxon>
        <taxon>Hexamitidae</taxon>
        <taxon>Giardiinae</taxon>
        <taxon>Giardia</taxon>
    </lineage>
</organism>
<dbReference type="InterPro" id="IPR035435">
    <property type="entry name" value="DPH1/DPH2_euk_archaea"/>
</dbReference>
<dbReference type="InterPro" id="IPR042263">
    <property type="entry name" value="DPH1/DPH2_1"/>
</dbReference>
<dbReference type="PANTHER" id="PTHR10762:SF1">
    <property type="entry name" value="2-(3-AMINO-3-CARBOXYPROPYL)HISTIDINE SYNTHASE SUBUNIT 1"/>
    <property type="match status" value="1"/>
</dbReference>
<sequence length="361" mass="40356">MRFDTQSITARLLANPTPITTVALQFPEGLVDHAFQVANQLEEQIPGLTCVIFSDVVYGACNIDDINCRLLGVDAIVHFGHSEIVEVSSPILSIYVPVTLEGDVEKTIDALTRLAAEKGHRNLALVTTAQFVEFLSNIERELQRRSPPFRIFGVPQAKLRKFEILGCTCARFPTDVDAIVSVVDGDFHLEAACLSNARLPMYRLLPQAGSFEAVSYDAAGRIARRQEAIQCALEHLRDGKMVGIVFGTLGRQGSLSLLNVLLKKLRTHKIRHRIISLHEVLPQYLFPHKDVSFFGQLACPRLTLDWDDEFKSAGLFLLNYFELVKAIDLYAGVLARFDDIEDYRLVNFCNGTHGELTYYSS</sequence>
<evidence type="ECO:0000256" key="3">
    <source>
        <dbReference type="ARBA" id="ARBA00012221"/>
    </source>
</evidence>
<keyword evidence="9" id="KW-0411">Iron-sulfur</keyword>
<comment type="caution">
    <text evidence="12">The sequence shown here is derived from an EMBL/GenBank/DDBJ whole genome shotgun (WGS) entry which is preliminary data.</text>
</comment>
<dbReference type="EC" id="2.5.1.108" evidence="3 11"/>
<accession>A0A4Z1T4Q2</accession>
<evidence type="ECO:0000256" key="9">
    <source>
        <dbReference type="ARBA" id="ARBA00023014"/>
    </source>
</evidence>
<comment type="cofactor">
    <cofactor evidence="11">
        <name>[4Fe-4S] cluster</name>
        <dbReference type="ChEBI" id="CHEBI:49883"/>
    </cofactor>
    <text evidence="11">Binds 1 [4Fe-4S] cluster per subunit. The cluster is coordinated with 3 cysteines and an exchangeable S-adenosyl-L-methionine.</text>
</comment>
<keyword evidence="7" id="KW-0479">Metal-binding</keyword>
<evidence type="ECO:0000256" key="7">
    <source>
        <dbReference type="ARBA" id="ARBA00022723"/>
    </source>
</evidence>
<evidence type="ECO:0000256" key="4">
    <source>
        <dbReference type="ARBA" id="ARBA00021915"/>
    </source>
</evidence>
<protein>
    <recommendedName>
        <fullName evidence="4 11">2-(3-amino-3-carboxypropyl)histidine synthase subunit 1</fullName>
        <ecNumber evidence="3 11">2.5.1.108</ecNumber>
    </recommendedName>
</protein>
<dbReference type="GO" id="GO:0017183">
    <property type="term" value="P:protein histidyl modification to diphthamide"/>
    <property type="evidence" value="ECO:0007669"/>
    <property type="project" value="UniProtKB-UniRule"/>
</dbReference>
<dbReference type="Proteomes" id="UP000315496">
    <property type="component" value="Chromosome 2"/>
</dbReference>
<comment type="pathway">
    <text evidence="1 11">Protein modification; peptidyl-diphthamide biosynthesis.</text>
</comment>
<comment type="similarity">
    <text evidence="2 11">Belongs to the DPH1/DPH2 family. DPH1 subfamily.</text>
</comment>
<reference evidence="12 13" key="1">
    <citation type="submission" date="2019-05" db="EMBL/GenBank/DDBJ databases">
        <title>The compact genome of Giardia muris reveals important steps in the evolution of intestinal protozoan parasites.</title>
        <authorList>
            <person name="Xu F."/>
            <person name="Jimenez-Gonzalez A."/>
            <person name="Einarsson E."/>
            <person name="Astvaldsson A."/>
            <person name="Peirasmaki D."/>
            <person name="Eckmann L."/>
            <person name="Andersson J.O."/>
            <person name="Svard S.G."/>
            <person name="Jerlstrom-Hultqvist J."/>
        </authorList>
    </citation>
    <scope>NUCLEOTIDE SEQUENCE [LARGE SCALE GENOMIC DNA]</scope>
    <source>
        <strain evidence="12 13">Roberts-Thomson</strain>
    </source>
</reference>
<dbReference type="PIRSF" id="PIRSF004967">
    <property type="entry name" value="DPH1"/>
    <property type="match status" value="1"/>
</dbReference>
<comment type="function">
    <text evidence="11">Catalyzes the first step of diphthamide biosynthesis, a post-translational modification of histidine which occurs in elongation factor 2.</text>
</comment>
<evidence type="ECO:0000256" key="6">
    <source>
        <dbReference type="ARBA" id="ARBA00022691"/>
    </source>
</evidence>
<dbReference type="GO" id="GO:0090560">
    <property type="term" value="F:2-(3-amino-3-carboxypropyl)histidine synthase activity"/>
    <property type="evidence" value="ECO:0007669"/>
    <property type="project" value="UniProtKB-UniRule"/>
</dbReference>
<evidence type="ECO:0000256" key="11">
    <source>
        <dbReference type="PIRNR" id="PIRNR004967"/>
    </source>
</evidence>
<keyword evidence="6 11" id="KW-0949">S-adenosyl-L-methionine</keyword>
<comment type="catalytic activity">
    <reaction evidence="10 11">
        <text>L-histidyl-[translation elongation factor 2] + S-adenosyl-L-methionine = 2-[(3S)-amino-3-carboxypropyl]-L-histidyl-[translation elongation factor 2] + S-methyl-5'-thioadenosine + H(+)</text>
        <dbReference type="Rhea" id="RHEA:36783"/>
        <dbReference type="Rhea" id="RHEA-COMP:9748"/>
        <dbReference type="Rhea" id="RHEA-COMP:9749"/>
        <dbReference type="ChEBI" id="CHEBI:15378"/>
        <dbReference type="ChEBI" id="CHEBI:17509"/>
        <dbReference type="ChEBI" id="CHEBI:29979"/>
        <dbReference type="ChEBI" id="CHEBI:59789"/>
        <dbReference type="ChEBI" id="CHEBI:73995"/>
        <dbReference type="EC" id="2.5.1.108"/>
    </reaction>
</comment>
<dbReference type="Gene3D" id="3.40.50.11850">
    <property type="entry name" value="Diphthamide synthesis DPH1/DPH2 domain 2"/>
    <property type="match status" value="1"/>
</dbReference>
<dbReference type="AlphaFoldDB" id="A0A4Z1T4Q2"/>
<dbReference type="GO" id="GO:0046872">
    <property type="term" value="F:metal ion binding"/>
    <property type="evidence" value="ECO:0007669"/>
    <property type="project" value="UniProtKB-KW"/>
</dbReference>
<evidence type="ECO:0000256" key="10">
    <source>
        <dbReference type="ARBA" id="ARBA00048403"/>
    </source>
</evidence>
<keyword evidence="13" id="KW-1185">Reference proteome</keyword>
<evidence type="ECO:0000256" key="8">
    <source>
        <dbReference type="ARBA" id="ARBA00023004"/>
    </source>
</evidence>
<name>A0A4Z1T4Q2_GIAMU</name>
<keyword evidence="11" id="KW-0004">4Fe-4S</keyword>
<dbReference type="UniPathway" id="UPA00559"/>
<gene>
    <name evidence="12" type="ORF">GMRT_10727</name>
</gene>
<dbReference type="InterPro" id="IPR042264">
    <property type="entry name" value="DPH1/DPH2_2"/>
</dbReference>
<keyword evidence="5 11" id="KW-0808">Transferase</keyword>
<dbReference type="EMBL" id="VDLU01000002">
    <property type="protein sequence ID" value="TNJ28973.1"/>
    <property type="molecule type" value="Genomic_DNA"/>
</dbReference>
<keyword evidence="8" id="KW-0408">Iron</keyword>
<dbReference type="InterPro" id="IPR042265">
    <property type="entry name" value="DPH1/DPH2_3"/>
</dbReference>
<dbReference type="OrthoDB" id="1649088at2759"/>
<evidence type="ECO:0000313" key="13">
    <source>
        <dbReference type="Proteomes" id="UP000315496"/>
    </source>
</evidence>
<dbReference type="SFLD" id="SFLDS00032">
    <property type="entry name" value="Radical_SAM_3-amino-3-carboxyp"/>
    <property type="match status" value="1"/>
</dbReference>
<dbReference type="Gene3D" id="3.40.50.11840">
    <property type="entry name" value="Diphthamide synthesis DPH1/DPH2 domain 1"/>
    <property type="match status" value="1"/>
</dbReference>
<evidence type="ECO:0000256" key="2">
    <source>
        <dbReference type="ARBA" id="ARBA00010173"/>
    </source>
</evidence>
<evidence type="ECO:0000256" key="5">
    <source>
        <dbReference type="ARBA" id="ARBA00022679"/>
    </source>
</evidence>
<dbReference type="PANTHER" id="PTHR10762">
    <property type="entry name" value="DIPHTHAMIDE BIOSYNTHESIS PROTEIN"/>
    <property type="match status" value="1"/>
</dbReference>
<evidence type="ECO:0000313" key="12">
    <source>
        <dbReference type="EMBL" id="TNJ28973.1"/>
    </source>
</evidence>
<dbReference type="NCBIfam" id="TIGR00322">
    <property type="entry name" value="diphth2_R"/>
    <property type="match status" value="1"/>
</dbReference>
<dbReference type="Pfam" id="PF01866">
    <property type="entry name" value="Diphthamide_syn"/>
    <property type="match status" value="1"/>
</dbReference>
<dbReference type="Gene3D" id="3.40.50.11860">
    <property type="entry name" value="Diphthamide synthesis DPH1/DPH2 domain 3"/>
    <property type="match status" value="1"/>
</dbReference>
<proteinExistence type="inferred from homology"/>